<organism evidence="1 2">
    <name type="scientific">Natronocella acetinitrilica</name>
    <dbReference type="NCBI Taxonomy" id="414046"/>
    <lineage>
        <taxon>Bacteria</taxon>
        <taxon>Pseudomonadati</taxon>
        <taxon>Pseudomonadota</taxon>
        <taxon>Gammaproteobacteria</taxon>
        <taxon>Chromatiales</taxon>
        <taxon>Ectothiorhodospiraceae</taxon>
        <taxon>Natronocella</taxon>
    </lineage>
</organism>
<reference evidence="1" key="1">
    <citation type="submission" date="2022-03" db="EMBL/GenBank/DDBJ databases">
        <title>Genomic Encyclopedia of Type Strains, Phase III (KMG-III): the genomes of soil and plant-associated and newly described type strains.</title>
        <authorList>
            <person name="Whitman W."/>
        </authorList>
    </citation>
    <scope>NUCLEOTIDE SEQUENCE</scope>
    <source>
        <strain evidence="1">ANL 6-2</strain>
    </source>
</reference>
<evidence type="ECO:0008006" key="3">
    <source>
        <dbReference type="Google" id="ProtNLM"/>
    </source>
</evidence>
<dbReference type="Proteomes" id="UP001205843">
    <property type="component" value="Unassembled WGS sequence"/>
</dbReference>
<keyword evidence="2" id="KW-1185">Reference proteome</keyword>
<sequence length="275" mass="28815">MSDINFMPLAQAALSGVAANLSAQARAGGGFPGVAMQPQADPILDVSNSSKGNLSIANDKGDSVLDVGFRSATVHLDDGSKLHITRDMDVLHESPDGHVSRNGDNIADGSTLAFTSGGQDYEISAKATDDLRPWMEGLQLNRLDDCGKAVETLDVKTRDWGHHASAEKPAEACGSQAADAGYEILPAADNDQSDPADVDYDTMMQLGMATALLGMAGQLLEQAMDGVEAGNCGISSCFDWLSGDSQGVDQNMLSLMAMMALLPQMMNFQGVNANS</sequence>
<dbReference type="AlphaFoldDB" id="A0AAE3KBA4"/>
<gene>
    <name evidence="1" type="ORF">J2T57_002453</name>
</gene>
<evidence type="ECO:0000313" key="1">
    <source>
        <dbReference type="EMBL" id="MCP1675305.1"/>
    </source>
</evidence>
<dbReference type="EMBL" id="JALJXV010000005">
    <property type="protein sequence ID" value="MCP1675305.1"/>
    <property type="molecule type" value="Genomic_DNA"/>
</dbReference>
<accession>A0AAE3KBA4</accession>
<evidence type="ECO:0000313" key="2">
    <source>
        <dbReference type="Proteomes" id="UP001205843"/>
    </source>
</evidence>
<proteinExistence type="predicted"/>
<dbReference type="RefSeq" id="WP_253478551.1">
    <property type="nucleotide sequence ID" value="NZ_JALJXV010000005.1"/>
</dbReference>
<comment type="caution">
    <text evidence="1">The sequence shown here is derived from an EMBL/GenBank/DDBJ whole genome shotgun (WGS) entry which is preliminary data.</text>
</comment>
<protein>
    <recommendedName>
        <fullName evidence="3">DUF1521 domain-containing protein</fullName>
    </recommendedName>
</protein>
<name>A0AAE3KBA4_9GAMM</name>